<dbReference type="InterPro" id="IPR000573">
    <property type="entry name" value="AconitaseA/IPMdHydase_ssu_swvl"/>
</dbReference>
<gene>
    <name evidence="9" type="ORF">ENL07_03345</name>
</gene>
<comment type="pathway">
    <text evidence="3">Amino-acid biosynthesis; L-leucine biosynthesis; L-leucine from 3-methyl-2-oxobutanoate: step 2/4.</text>
</comment>
<dbReference type="InterPro" id="IPR011827">
    <property type="entry name" value="LeuD_type2/HacB/DmdB"/>
</dbReference>
<dbReference type="EMBL" id="DRSQ01000070">
    <property type="protein sequence ID" value="HHE31676.1"/>
    <property type="molecule type" value="Genomic_DNA"/>
</dbReference>
<accession>A0A7C5DDJ3</accession>
<dbReference type="EC" id="4.2.1.33" evidence="6"/>
<sequence length="191" mass="20864">MDTIIQGKAYVLGKNIDTDQIIPAEHLVYSLSDPEEVKLYGKYALSGVPIEQGGLPEGNIPFVEEGQFKSPYAFIIGGPNFGCGSSREHAPFALKVAGAKAIIAESYARIFYRNCVDGGFVIPYETTEQLNKSIMTGDELSLDMEKNTLTNLTQNITYELRPLGDVVNIVQAGGIFEYARKNDLMASSQEA</sequence>
<dbReference type="NCBIfam" id="TIGR02087">
    <property type="entry name" value="LEUD_arch"/>
    <property type="match status" value="1"/>
</dbReference>
<proteinExistence type="inferred from homology"/>
<evidence type="ECO:0000256" key="4">
    <source>
        <dbReference type="ARBA" id="ARBA00009869"/>
    </source>
</evidence>
<dbReference type="Gene3D" id="3.20.19.10">
    <property type="entry name" value="Aconitase, domain 4"/>
    <property type="match status" value="1"/>
</dbReference>
<dbReference type="PANTHER" id="PTHR43345:SF2">
    <property type="entry name" value="3-ISOPROPYLMALATE DEHYDRATASE SMALL SUBUNIT 1"/>
    <property type="match status" value="1"/>
</dbReference>
<dbReference type="InterPro" id="IPR015928">
    <property type="entry name" value="Aconitase/3IPM_dehydase_swvl"/>
</dbReference>
<protein>
    <recommendedName>
        <fullName evidence="6">3-isopropylmalate dehydratase</fullName>
        <ecNumber evidence="6">4.2.1.33</ecNumber>
    </recommendedName>
</protein>
<dbReference type="AlphaFoldDB" id="A0A7C5DDJ3"/>
<name>A0A7C5DDJ3_9CHLB</name>
<reference evidence="9" key="1">
    <citation type="journal article" date="2020" name="mSystems">
        <title>Genome- and Community-Level Interaction Insights into Carbon Utilization and Element Cycling Functions of Hydrothermarchaeota in Hydrothermal Sediment.</title>
        <authorList>
            <person name="Zhou Z."/>
            <person name="Liu Y."/>
            <person name="Xu W."/>
            <person name="Pan J."/>
            <person name="Luo Z.H."/>
            <person name="Li M."/>
        </authorList>
    </citation>
    <scope>NUCLEOTIDE SEQUENCE [LARGE SCALE GENOMIC DNA]</scope>
    <source>
        <strain evidence="9">HyVt-633</strain>
    </source>
</reference>
<dbReference type="CDD" id="cd01577">
    <property type="entry name" value="IPMI_Swivel"/>
    <property type="match status" value="1"/>
</dbReference>
<evidence type="ECO:0000256" key="1">
    <source>
        <dbReference type="ARBA" id="ARBA00000491"/>
    </source>
</evidence>
<dbReference type="GO" id="GO:0003861">
    <property type="term" value="F:3-isopropylmalate dehydratase activity"/>
    <property type="evidence" value="ECO:0007669"/>
    <property type="project" value="UniProtKB-EC"/>
</dbReference>
<dbReference type="PANTHER" id="PTHR43345">
    <property type="entry name" value="3-ISOPROPYLMALATE DEHYDRATASE SMALL SUBUNIT 2-RELATED-RELATED"/>
    <property type="match status" value="1"/>
</dbReference>
<dbReference type="InterPro" id="IPR033940">
    <property type="entry name" value="IPMI_Swivel"/>
</dbReference>
<evidence type="ECO:0000256" key="7">
    <source>
        <dbReference type="ARBA" id="ARBA00023239"/>
    </source>
</evidence>
<dbReference type="InterPro" id="IPR050075">
    <property type="entry name" value="LeuD"/>
</dbReference>
<evidence type="ECO:0000256" key="2">
    <source>
        <dbReference type="ARBA" id="ARBA00002695"/>
    </source>
</evidence>
<keyword evidence="7" id="KW-0456">Lyase</keyword>
<comment type="function">
    <text evidence="2">Catalyzes the isomerization between 2-isopropylmalate and 3-isopropylmalate, via the formation of 2-isopropylmaleate.</text>
</comment>
<evidence type="ECO:0000256" key="5">
    <source>
        <dbReference type="ARBA" id="ARBA00011271"/>
    </source>
</evidence>
<feature type="domain" description="Aconitase A/isopropylmalate dehydratase small subunit swivel" evidence="8">
    <location>
        <begin position="74"/>
        <end position="120"/>
    </location>
</feature>
<comment type="subunit">
    <text evidence="5">Heterodimer of LeuC and LeuD.</text>
</comment>
<organism evidence="9">
    <name type="scientific">Chlorobaculum parvum</name>
    <dbReference type="NCBI Taxonomy" id="274539"/>
    <lineage>
        <taxon>Bacteria</taxon>
        <taxon>Pseudomonadati</taxon>
        <taxon>Chlorobiota</taxon>
        <taxon>Chlorobiia</taxon>
        <taxon>Chlorobiales</taxon>
        <taxon>Chlorobiaceae</taxon>
        <taxon>Chlorobaculum</taxon>
    </lineage>
</organism>
<comment type="caution">
    <text evidence="9">The sequence shown here is derived from an EMBL/GenBank/DDBJ whole genome shotgun (WGS) entry which is preliminary data.</text>
</comment>
<evidence type="ECO:0000259" key="8">
    <source>
        <dbReference type="Pfam" id="PF00694"/>
    </source>
</evidence>
<evidence type="ECO:0000313" key="9">
    <source>
        <dbReference type="EMBL" id="HHE31676.1"/>
    </source>
</evidence>
<evidence type="ECO:0000256" key="3">
    <source>
        <dbReference type="ARBA" id="ARBA00004729"/>
    </source>
</evidence>
<evidence type="ECO:0000256" key="6">
    <source>
        <dbReference type="ARBA" id="ARBA00011998"/>
    </source>
</evidence>
<dbReference type="SUPFAM" id="SSF52016">
    <property type="entry name" value="LeuD/IlvD-like"/>
    <property type="match status" value="1"/>
</dbReference>
<comment type="catalytic activity">
    <reaction evidence="1">
        <text>(2R,3S)-3-isopropylmalate = (2S)-2-isopropylmalate</text>
        <dbReference type="Rhea" id="RHEA:32287"/>
        <dbReference type="ChEBI" id="CHEBI:1178"/>
        <dbReference type="ChEBI" id="CHEBI:35121"/>
        <dbReference type="EC" id="4.2.1.33"/>
    </reaction>
</comment>
<comment type="similarity">
    <text evidence="4">Belongs to the LeuD family. LeuD type 2 subfamily.</text>
</comment>
<dbReference type="Proteomes" id="UP000886058">
    <property type="component" value="Unassembled WGS sequence"/>
</dbReference>
<dbReference type="Pfam" id="PF00694">
    <property type="entry name" value="Aconitase_C"/>
    <property type="match status" value="1"/>
</dbReference>